<dbReference type="InterPro" id="IPR020846">
    <property type="entry name" value="MFS_dom"/>
</dbReference>
<feature type="transmembrane region" description="Helical" evidence="9">
    <location>
        <begin position="145"/>
        <end position="167"/>
    </location>
</feature>
<sequence>MSVASTLFNADKDHSNFVYVIAAIAALNGLLFGFDVGVISGALLYINQSFALSPFLEGVVTSSVLVGAMIGAATGGQLADRFGRRRLTIAGAAVFFIGSFGMALAPTVEWLIAWRIIEGVAVGIASVVGPLMISETAPPDIRGSLGFLQQLMITIGILMAYLVNYAFAPEFLGVIGWRWMFVFGALPAAILGLGVYFVPESPRWLVEHGEEDTARSVLSRIRAKDEVDDEIERIREVSEIEEQGGLSDLLKPWVRPALVVGVGLAIIQQFSGINTIIYYAPTILNNIGFGDIASIAGTIGVGIVNVGMTIIAIMLVDRVGRRPLLLVGTGGMTVMLAILGLGFFLPGLSGVVGYVTLGSMLLYVAFYAISLGPVFWLLISEIYPLQIRGTAEGVASVFNWGANFLVGLTFLSLMEQIGESWSFWILGVFCILAFVFIYFKVPETMGRSLEEIEADLHEGSPVSGETEMDVPDRDREQPFE</sequence>
<keyword evidence="3" id="KW-0813">Transport</keyword>
<dbReference type="InterPro" id="IPR005828">
    <property type="entry name" value="MFS_sugar_transport-like"/>
</dbReference>
<feature type="transmembrane region" description="Helical" evidence="9">
    <location>
        <begin position="351"/>
        <end position="379"/>
    </location>
</feature>
<evidence type="ECO:0000256" key="2">
    <source>
        <dbReference type="ARBA" id="ARBA00010992"/>
    </source>
</evidence>
<dbReference type="PANTHER" id="PTHR48020">
    <property type="entry name" value="PROTON MYO-INOSITOL COTRANSPORTER"/>
    <property type="match status" value="1"/>
</dbReference>
<dbReference type="AlphaFoldDB" id="A0A3P3R7F2"/>
<keyword evidence="6 9" id="KW-1133">Transmembrane helix</keyword>
<dbReference type="Gene3D" id="1.20.1250.20">
    <property type="entry name" value="MFS general substrate transporter like domains"/>
    <property type="match status" value="1"/>
</dbReference>
<feature type="transmembrane region" description="Helical" evidence="9">
    <location>
        <begin position="420"/>
        <end position="439"/>
    </location>
</feature>
<gene>
    <name evidence="11" type="ORF">EIK79_14585</name>
</gene>
<feature type="transmembrane region" description="Helical" evidence="9">
    <location>
        <begin position="391"/>
        <end position="414"/>
    </location>
</feature>
<reference evidence="11 12" key="1">
    <citation type="submission" date="2018-11" db="EMBL/GenBank/DDBJ databases">
        <title>Taxonoimc description of Halomarina strain SPP-AMP-1.</title>
        <authorList>
            <person name="Pal Y."/>
            <person name="Srinivasana K."/>
            <person name="Verma A."/>
            <person name="Kumar P."/>
        </authorList>
    </citation>
    <scope>NUCLEOTIDE SEQUENCE [LARGE SCALE GENOMIC DNA]</scope>
    <source>
        <strain evidence="11 12">SPP-AMP-1</strain>
    </source>
</reference>
<feature type="domain" description="Major facilitator superfamily (MFS) profile" evidence="10">
    <location>
        <begin position="21"/>
        <end position="445"/>
    </location>
</feature>
<keyword evidence="4" id="KW-1003">Cell membrane</keyword>
<dbReference type="InterPro" id="IPR005829">
    <property type="entry name" value="Sugar_transporter_CS"/>
</dbReference>
<feature type="transmembrane region" description="Helical" evidence="9">
    <location>
        <begin position="17"/>
        <end position="46"/>
    </location>
</feature>
<evidence type="ECO:0000256" key="3">
    <source>
        <dbReference type="ARBA" id="ARBA00022448"/>
    </source>
</evidence>
<feature type="transmembrane region" description="Helical" evidence="9">
    <location>
        <begin position="257"/>
        <end position="280"/>
    </location>
</feature>
<dbReference type="NCBIfam" id="TIGR00879">
    <property type="entry name" value="SP"/>
    <property type="match status" value="1"/>
</dbReference>
<evidence type="ECO:0000256" key="7">
    <source>
        <dbReference type="ARBA" id="ARBA00023136"/>
    </source>
</evidence>
<dbReference type="RefSeq" id="WP_124955961.1">
    <property type="nucleotide sequence ID" value="NZ_RRCH01000031.1"/>
</dbReference>
<feature type="transmembrane region" description="Helical" evidence="9">
    <location>
        <begin position="87"/>
        <end position="106"/>
    </location>
</feature>
<feature type="region of interest" description="Disordered" evidence="8">
    <location>
        <begin position="457"/>
        <end position="480"/>
    </location>
</feature>
<feature type="transmembrane region" description="Helical" evidence="9">
    <location>
        <begin position="112"/>
        <end position="133"/>
    </location>
</feature>
<organism evidence="11 12">
    <name type="scientific">Halocatena pleomorpha</name>
    <dbReference type="NCBI Taxonomy" id="1785090"/>
    <lineage>
        <taxon>Archaea</taxon>
        <taxon>Methanobacteriati</taxon>
        <taxon>Methanobacteriota</taxon>
        <taxon>Stenosarchaea group</taxon>
        <taxon>Halobacteria</taxon>
        <taxon>Halobacteriales</taxon>
        <taxon>Natronomonadaceae</taxon>
        <taxon>Halocatena</taxon>
    </lineage>
</organism>
<dbReference type="GO" id="GO:0005886">
    <property type="term" value="C:plasma membrane"/>
    <property type="evidence" value="ECO:0007669"/>
    <property type="project" value="UniProtKB-SubCell"/>
</dbReference>
<evidence type="ECO:0000256" key="8">
    <source>
        <dbReference type="SAM" id="MobiDB-lite"/>
    </source>
</evidence>
<dbReference type="InterPro" id="IPR036259">
    <property type="entry name" value="MFS_trans_sf"/>
</dbReference>
<evidence type="ECO:0000313" key="12">
    <source>
        <dbReference type="Proteomes" id="UP000282322"/>
    </source>
</evidence>
<dbReference type="EMBL" id="RRCH01000031">
    <property type="protein sequence ID" value="RRJ28938.1"/>
    <property type="molecule type" value="Genomic_DNA"/>
</dbReference>
<keyword evidence="12" id="KW-1185">Reference proteome</keyword>
<dbReference type="Proteomes" id="UP000282322">
    <property type="component" value="Unassembled WGS sequence"/>
</dbReference>
<dbReference type="PANTHER" id="PTHR48020:SF12">
    <property type="entry name" value="PROTON MYO-INOSITOL COTRANSPORTER"/>
    <property type="match status" value="1"/>
</dbReference>
<dbReference type="OrthoDB" id="117970at2157"/>
<feature type="compositionally biased region" description="Basic and acidic residues" evidence="8">
    <location>
        <begin position="470"/>
        <end position="480"/>
    </location>
</feature>
<dbReference type="CDD" id="cd17359">
    <property type="entry name" value="MFS_XylE_like"/>
    <property type="match status" value="1"/>
</dbReference>
<dbReference type="SUPFAM" id="SSF103473">
    <property type="entry name" value="MFS general substrate transporter"/>
    <property type="match status" value="1"/>
</dbReference>
<dbReference type="PROSITE" id="PS50850">
    <property type="entry name" value="MFS"/>
    <property type="match status" value="1"/>
</dbReference>
<accession>A0A3P3R7F2</accession>
<dbReference type="FunFam" id="1.20.1250.20:FF:000073">
    <property type="entry name" value="MFS myo-inositol transporter, putative"/>
    <property type="match status" value="1"/>
</dbReference>
<dbReference type="InterPro" id="IPR047984">
    <property type="entry name" value="XylE-like"/>
</dbReference>
<evidence type="ECO:0000256" key="9">
    <source>
        <dbReference type="SAM" id="Phobius"/>
    </source>
</evidence>
<keyword evidence="7 9" id="KW-0472">Membrane</keyword>
<name>A0A3P3R7F2_9EURY</name>
<dbReference type="GO" id="GO:0022857">
    <property type="term" value="F:transmembrane transporter activity"/>
    <property type="evidence" value="ECO:0007669"/>
    <property type="project" value="InterPro"/>
</dbReference>
<evidence type="ECO:0000313" key="11">
    <source>
        <dbReference type="EMBL" id="RRJ28938.1"/>
    </source>
</evidence>
<evidence type="ECO:0000256" key="1">
    <source>
        <dbReference type="ARBA" id="ARBA00004651"/>
    </source>
</evidence>
<dbReference type="InterPro" id="IPR003663">
    <property type="entry name" value="Sugar/inositol_transpt"/>
</dbReference>
<dbReference type="Pfam" id="PF00083">
    <property type="entry name" value="Sugar_tr"/>
    <property type="match status" value="1"/>
</dbReference>
<feature type="transmembrane region" description="Helical" evidence="9">
    <location>
        <begin position="179"/>
        <end position="198"/>
    </location>
</feature>
<evidence type="ECO:0000256" key="5">
    <source>
        <dbReference type="ARBA" id="ARBA00022692"/>
    </source>
</evidence>
<dbReference type="PRINTS" id="PR00171">
    <property type="entry name" value="SUGRTRNSPORT"/>
</dbReference>
<keyword evidence="5 9" id="KW-0812">Transmembrane</keyword>
<proteinExistence type="inferred from homology"/>
<feature type="transmembrane region" description="Helical" evidence="9">
    <location>
        <begin position="52"/>
        <end position="75"/>
    </location>
</feature>
<comment type="caution">
    <text evidence="11">The sequence shown here is derived from an EMBL/GenBank/DDBJ whole genome shotgun (WGS) entry which is preliminary data.</text>
</comment>
<dbReference type="InterPro" id="IPR050814">
    <property type="entry name" value="Myo-inositol_Transporter"/>
</dbReference>
<evidence type="ECO:0000256" key="4">
    <source>
        <dbReference type="ARBA" id="ARBA00022475"/>
    </source>
</evidence>
<protein>
    <submittedName>
        <fullName evidence="11">Sugar porter family MFS transporter</fullName>
    </submittedName>
</protein>
<feature type="transmembrane region" description="Helical" evidence="9">
    <location>
        <begin position="292"/>
        <end position="316"/>
    </location>
</feature>
<dbReference type="PROSITE" id="PS00216">
    <property type="entry name" value="SUGAR_TRANSPORT_1"/>
    <property type="match status" value="2"/>
</dbReference>
<evidence type="ECO:0000259" key="10">
    <source>
        <dbReference type="PROSITE" id="PS50850"/>
    </source>
</evidence>
<evidence type="ECO:0000256" key="6">
    <source>
        <dbReference type="ARBA" id="ARBA00022989"/>
    </source>
</evidence>
<feature type="transmembrane region" description="Helical" evidence="9">
    <location>
        <begin position="323"/>
        <end position="345"/>
    </location>
</feature>
<comment type="subcellular location">
    <subcellularLocation>
        <location evidence="1">Cell membrane</location>
        <topology evidence="1">Multi-pass membrane protein</topology>
    </subcellularLocation>
</comment>
<comment type="similarity">
    <text evidence="2">Belongs to the major facilitator superfamily. Sugar transporter (TC 2.A.1.1) family.</text>
</comment>